<dbReference type="EMBL" id="CASHTH010002690">
    <property type="protein sequence ID" value="CAI8033746.1"/>
    <property type="molecule type" value="Genomic_DNA"/>
</dbReference>
<keyword evidence="2" id="KW-1133">Transmembrane helix</keyword>
<feature type="compositionally biased region" description="Polar residues" evidence="1">
    <location>
        <begin position="344"/>
        <end position="353"/>
    </location>
</feature>
<proteinExistence type="predicted"/>
<reference evidence="3" key="1">
    <citation type="submission" date="2023-03" db="EMBL/GenBank/DDBJ databases">
        <authorList>
            <person name="Steffen K."/>
            <person name="Cardenas P."/>
        </authorList>
    </citation>
    <scope>NUCLEOTIDE SEQUENCE</scope>
</reference>
<evidence type="ECO:0000313" key="4">
    <source>
        <dbReference type="Proteomes" id="UP001174909"/>
    </source>
</evidence>
<protein>
    <recommendedName>
        <fullName evidence="5">Death domain-containing protein</fullName>
    </recommendedName>
</protein>
<organism evidence="3 4">
    <name type="scientific">Geodia barretti</name>
    <name type="common">Barrett's horny sponge</name>
    <dbReference type="NCBI Taxonomy" id="519541"/>
    <lineage>
        <taxon>Eukaryota</taxon>
        <taxon>Metazoa</taxon>
        <taxon>Porifera</taxon>
        <taxon>Demospongiae</taxon>
        <taxon>Heteroscleromorpha</taxon>
        <taxon>Tetractinellida</taxon>
        <taxon>Astrophorina</taxon>
        <taxon>Geodiidae</taxon>
        <taxon>Geodia</taxon>
    </lineage>
</organism>
<evidence type="ECO:0008006" key="5">
    <source>
        <dbReference type="Google" id="ProtNLM"/>
    </source>
</evidence>
<gene>
    <name evidence="3" type="ORF">GBAR_LOCUS19041</name>
</gene>
<comment type="caution">
    <text evidence="3">The sequence shown here is derived from an EMBL/GenBank/DDBJ whole genome shotgun (WGS) entry which is preliminary data.</text>
</comment>
<name>A0AA35WYX7_GEOBA</name>
<keyword evidence="2" id="KW-0812">Transmembrane</keyword>
<dbReference type="AlphaFoldDB" id="A0AA35WYX7"/>
<feature type="region of interest" description="Disordered" evidence="1">
    <location>
        <begin position="320"/>
        <end position="353"/>
    </location>
</feature>
<dbReference type="Proteomes" id="UP001174909">
    <property type="component" value="Unassembled WGS sequence"/>
</dbReference>
<evidence type="ECO:0000256" key="2">
    <source>
        <dbReference type="SAM" id="Phobius"/>
    </source>
</evidence>
<accession>A0AA35WYX7</accession>
<keyword evidence="4" id="KW-1185">Reference proteome</keyword>
<evidence type="ECO:0000313" key="3">
    <source>
        <dbReference type="EMBL" id="CAI8033746.1"/>
    </source>
</evidence>
<keyword evidence="2" id="KW-0472">Membrane</keyword>
<feature type="transmembrane region" description="Helical" evidence="2">
    <location>
        <begin position="51"/>
        <end position="73"/>
    </location>
</feature>
<sequence>MSQLIMVPSPNGPVVYKISIESKNLDNFRPSPTSNTTPPPTIPSESIQQKLAAGLVSGLLFAIVCACMVIIVVCRWRRFTRLKVTHTVHQNTYSGMPLAQYSVIERSNLGSESELRSDPPVGQYSVVHSGSPQHETHFNTATQITGNGASVSGVSPPIPHHSPVQTKVVTGLVYAKVNPMIPAVPPPKTQDGQRVAYVTVWADAVVPPLPSDTKRKADVSVSLDQILIQLGEVAPDWRRLAESLEIEGVDDIAQYVSSEHDAMVEVVDGWLRKLYPKVPTWREIAGVVEGLGYSNLAYCLRQVYVTGYLPIEVSNAVSPTVPVSASPPPIPPRLDHEPLPPHNDQPSSPCLSLRQHQPSLLPTMWTNHHTH</sequence>
<evidence type="ECO:0000256" key="1">
    <source>
        <dbReference type="SAM" id="MobiDB-lite"/>
    </source>
</evidence>